<dbReference type="PANTHER" id="PTHR11955">
    <property type="entry name" value="FATTY ACID BINDING PROTEIN"/>
    <property type="match status" value="1"/>
</dbReference>
<dbReference type="InterPro" id="IPR012674">
    <property type="entry name" value="Calycin"/>
</dbReference>
<accession>A0A0X3PRQ0</accession>
<reference evidence="2" key="1">
    <citation type="submission" date="2016-01" db="EMBL/GenBank/DDBJ databases">
        <title>Reference transcriptome for the parasite Schistocephalus solidus: insights into the molecular evolution of parasitism.</title>
        <authorList>
            <person name="Hebert F.O."/>
            <person name="Grambauer S."/>
            <person name="Barber I."/>
            <person name="Landry C.R."/>
            <person name="Aubin-Horth N."/>
        </authorList>
    </citation>
    <scope>NUCLEOTIDE SEQUENCE</scope>
</reference>
<dbReference type="InterPro" id="IPR031259">
    <property type="entry name" value="ILBP"/>
</dbReference>
<sequence>MENFLGSWLLEKNEKFTDFLHCLGVPYLVCKFANWLPTTINICQEADEYTIETVTTFKTTKARFKPDEPFEETSMGDTNLKSLIRLENGVLHYQQSGKKEVNSKWEVNGETLNVVLTVEDVVCRRTYKRVEF</sequence>
<dbReference type="InterPro" id="IPR000463">
    <property type="entry name" value="Fatty_acid-bd"/>
</dbReference>
<dbReference type="Gene3D" id="2.40.128.20">
    <property type="match status" value="1"/>
</dbReference>
<comment type="similarity">
    <text evidence="1">Belongs to the calycin superfamily. Fatty-acid binding protein (FABP) family.</text>
</comment>
<dbReference type="CDD" id="cd00742">
    <property type="entry name" value="FABP"/>
    <property type="match status" value="1"/>
</dbReference>
<gene>
    <name evidence="2" type="primary">FABP1</name>
    <name evidence="2" type="ORF">TR125957</name>
</gene>
<evidence type="ECO:0000256" key="1">
    <source>
        <dbReference type="ARBA" id="ARBA00008390"/>
    </source>
</evidence>
<evidence type="ECO:0000313" key="2">
    <source>
        <dbReference type="EMBL" id="JAP54208.1"/>
    </source>
</evidence>
<name>A0A0X3PRQ0_SCHSO</name>
<dbReference type="PRINTS" id="PR00178">
    <property type="entry name" value="FATTYACIDBP"/>
</dbReference>
<organism evidence="2">
    <name type="scientific">Schistocephalus solidus</name>
    <name type="common">Tapeworm</name>
    <dbReference type="NCBI Taxonomy" id="70667"/>
    <lineage>
        <taxon>Eukaryota</taxon>
        <taxon>Metazoa</taxon>
        <taxon>Spiralia</taxon>
        <taxon>Lophotrochozoa</taxon>
        <taxon>Platyhelminthes</taxon>
        <taxon>Cestoda</taxon>
        <taxon>Eucestoda</taxon>
        <taxon>Diphyllobothriidea</taxon>
        <taxon>Diphyllobothriidae</taxon>
        <taxon>Schistocephalus</taxon>
    </lineage>
</organism>
<dbReference type="EMBL" id="GEEE01009017">
    <property type="protein sequence ID" value="JAP54208.1"/>
    <property type="molecule type" value="Transcribed_RNA"/>
</dbReference>
<dbReference type="AlphaFoldDB" id="A0A0X3PRQ0"/>
<dbReference type="GO" id="GO:0008289">
    <property type="term" value="F:lipid binding"/>
    <property type="evidence" value="ECO:0007669"/>
    <property type="project" value="UniProtKB-KW"/>
</dbReference>
<proteinExistence type="inferred from homology"/>
<protein>
    <submittedName>
        <fullName evidence="2">Fatty acid-binding protein homolog 1</fullName>
    </submittedName>
</protein>
<dbReference type="SUPFAM" id="SSF50814">
    <property type="entry name" value="Lipocalins"/>
    <property type="match status" value="1"/>
</dbReference>